<dbReference type="STRING" id="1280837.A0A316VAF8"/>
<proteinExistence type="predicted"/>
<name>A0A316VAF8_9BASI</name>
<dbReference type="InterPro" id="IPR029058">
    <property type="entry name" value="AB_hydrolase_fold"/>
</dbReference>
<feature type="region of interest" description="Disordered" evidence="1">
    <location>
        <begin position="138"/>
        <end position="157"/>
    </location>
</feature>
<dbReference type="GeneID" id="37018353"/>
<dbReference type="SUPFAM" id="SSF53474">
    <property type="entry name" value="alpha/beta-Hydrolases"/>
    <property type="match status" value="1"/>
</dbReference>
<reference evidence="2 3" key="1">
    <citation type="journal article" date="2018" name="Mol. Biol. Evol.">
        <title>Broad Genomic Sampling Reveals a Smut Pathogenic Ancestry of the Fungal Clade Ustilaginomycotina.</title>
        <authorList>
            <person name="Kijpornyongpan T."/>
            <person name="Mondo S.J."/>
            <person name="Barry K."/>
            <person name="Sandor L."/>
            <person name="Lee J."/>
            <person name="Lipzen A."/>
            <person name="Pangilinan J."/>
            <person name="LaButti K."/>
            <person name="Hainaut M."/>
            <person name="Henrissat B."/>
            <person name="Grigoriev I.V."/>
            <person name="Spatafora J.W."/>
            <person name="Aime M.C."/>
        </authorList>
    </citation>
    <scope>NUCLEOTIDE SEQUENCE [LARGE SCALE GENOMIC DNA]</scope>
    <source>
        <strain evidence="2 3">MCA 3882</strain>
    </source>
</reference>
<sequence length="422" mass="46440">MHNGRGLVHDLLNSVSDALPLHLGKDVPMPPTGSNLVQITPCQSTKATLPVFVSDQWNGSSSIKSAYITQHGASNDPDQYFSYIYPFVGKDSLVIAPGFYTTHSPKAPDGFYQPKVNLAWAHTGDQWPAGRDAISPRTLLRSSKRSASNRNEARETGPECSSYEAYEALLARLDNKDLYPNLSKVYLVGHSGGANMISRYSQLNNYNGHLDLRYIVINAANQAYFSDARPWKEFDEKNCKEAFQYPYQWTKSGSNMPRWVSARFDSLVSGARSTNAKAKKLFDSWSAKDVMFLTGNADIETTGTQRCTSKAQGGPYRRDRNYAYWAYTNLLAGSNDSPYPIKDYFGYGNLTDSGAKRFSTGSAPTFNHQSCIVNGVAHDEPGILRSACGQAALFSDNLPDGTNPQDSPSGLSSMFDGFLNTP</sequence>
<evidence type="ECO:0000313" key="3">
    <source>
        <dbReference type="Proteomes" id="UP000245771"/>
    </source>
</evidence>
<accession>A0A316VAF8</accession>
<protein>
    <submittedName>
        <fullName evidence="2">Uncharacterized protein</fullName>
    </submittedName>
</protein>
<dbReference type="EMBL" id="KZ819604">
    <property type="protein sequence ID" value="PWN34430.1"/>
    <property type="molecule type" value="Genomic_DNA"/>
</dbReference>
<dbReference type="InParanoid" id="A0A316VAF8"/>
<dbReference type="RefSeq" id="XP_025354732.1">
    <property type="nucleotide sequence ID" value="XM_025496572.1"/>
</dbReference>
<dbReference type="PANTHER" id="PTHR35560">
    <property type="entry name" value="BLL0132 PROTEIN"/>
    <property type="match status" value="1"/>
</dbReference>
<dbReference type="Gene3D" id="3.40.50.1820">
    <property type="entry name" value="alpha/beta hydrolase"/>
    <property type="match status" value="1"/>
</dbReference>
<evidence type="ECO:0000256" key="1">
    <source>
        <dbReference type="SAM" id="MobiDB-lite"/>
    </source>
</evidence>
<dbReference type="AlphaFoldDB" id="A0A316VAF8"/>
<keyword evidence="3" id="KW-1185">Reference proteome</keyword>
<evidence type="ECO:0000313" key="2">
    <source>
        <dbReference type="EMBL" id="PWN34430.1"/>
    </source>
</evidence>
<dbReference type="Proteomes" id="UP000245771">
    <property type="component" value="Unassembled WGS sequence"/>
</dbReference>
<dbReference type="OrthoDB" id="5985073at2759"/>
<dbReference type="PANTHER" id="PTHR35560:SF3">
    <property type="entry name" value="PEPTIDASE S9 PROLYL OLIGOPEPTIDASE CATALYTIC DOMAIN-CONTAINING PROTEIN"/>
    <property type="match status" value="1"/>
</dbReference>
<organism evidence="2 3">
    <name type="scientific">Meira miltonrushii</name>
    <dbReference type="NCBI Taxonomy" id="1280837"/>
    <lineage>
        <taxon>Eukaryota</taxon>
        <taxon>Fungi</taxon>
        <taxon>Dikarya</taxon>
        <taxon>Basidiomycota</taxon>
        <taxon>Ustilaginomycotina</taxon>
        <taxon>Exobasidiomycetes</taxon>
        <taxon>Exobasidiales</taxon>
        <taxon>Brachybasidiaceae</taxon>
        <taxon>Meira</taxon>
    </lineage>
</organism>
<gene>
    <name evidence="2" type="ORF">FA14DRAFT_123446</name>
</gene>